<evidence type="ECO:0000313" key="1">
    <source>
        <dbReference type="EMBL" id="GLB53455.1"/>
    </source>
</evidence>
<organism evidence="1 2">
    <name type="scientific">Neptunitalea chrysea</name>
    <dbReference type="NCBI Taxonomy" id="1647581"/>
    <lineage>
        <taxon>Bacteria</taxon>
        <taxon>Pseudomonadati</taxon>
        <taxon>Bacteroidota</taxon>
        <taxon>Flavobacteriia</taxon>
        <taxon>Flavobacteriales</taxon>
        <taxon>Flavobacteriaceae</taxon>
        <taxon>Neptunitalea</taxon>
    </lineage>
</organism>
<dbReference type="Proteomes" id="UP001143545">
    <property type="component" value="Unassembled WGS sequence"/>
</dbReference>
<comment type="caution">
    <text evidence="1">The sequence shown here is derived from an EMBL/GenBank/DDBJ whole genome shotgun (WGS) entry which is preliminary data.</text>
</comment>
<sequence length="71" mass="8265">MVLIFIENSKIIKDELIENKYTMPIKEAEPYIKALVAEKSMFSLIKESTDKGTYFSYFILGYNEYTIKIGV</sequence>
<dbReference type="AlphaFoldDB" id="A0A9W6B6H3"/>
<dbReference type="EMBL" id="BRVP01000018">
    <property type="protein sequence ID" value="GLB53455.1"/>
    <property type="molecule type" value="Genomic_DNA"/>
</dbReference>
<name>A0A9W6B6H3_9FLAO</name>
<keyword evidence="2" id="KW-1185">Reference proteome</keyword>
<evidence type="ECO:0000313" key="2">
    <source>
        <dbReference type="Proteomes" id="UP001143545"/>
    </source>
</evidence>
<proteinExistence type="predicted"/>
<reference evidence="1" key="1">
    <citation type="submission" date="2022-07" db="EMBL/GenBank/DDBJ databases">
        <title>Taxonomy of Novel Oxalotrophic and Methylotrophic Bacteria.</title>
        <authorList>
            <person name="Sahin N."/>
            <person name="Tani A."/>
        </authorList>
    </citation>
    <scope>NUCLEOTIDE SEQUENCE</scope>
    <source>
        <strain evidence="1">AM327</strain>
    </source>
</reference>
<accession>A0A9W6B6H3</accession>
<protein>
    <submittedName>
        <fullName evidence="1">Uncharacterized protein</fullName>
    </submittedName>
</protein>
<gene>
    <name evidence="1" type="ORF">NBRC110019_24960</name>
</gene>